<name>A0A2R8AIT0_9RHOB</name>
<evidence type="ECO:0000313" key="2">
    <source>
        <dbReference type="EMBL" id="SPF75938.1"/>
    </source>
</evidence>
<sequence>MDTNLVIYCGLTLLIFYTLAERIAPVPRVNEIDGCRLGYVYDGDTVELKCPDRKRTARLVGFDTPETKDPGCAAEKALGDRATARLRQIVDGASISFQHEGYDKFGRELVRMTADGRDVGDALISEGLAVRYDRGSRINWCKRLNG</sequence>
<dbReference type="SUPFAM" id="SSF50199">
    <property type="entry name" value="Staphylococcal nuclease"/>
    <property type="match status" value="1"/>
</dbReference>
<dbReference type="Proteomes" id="UP000244911">
    <property type="component" value="Unassembled WGS sequence"/>
</dbReference>
<gene>
    <name evidence="2" type="primary">nuc</name>
    <name evidence="2" type="ORF">ALP8811_00933</name>
</gene>
<dbReference type="EMBL" id="OMOI01000001">
    <property type="protein sequence ID" value="SPF75938.1"/>
    <property type="molecule type" value="Genomic_DNA"/>
</dbReference>
<accession>A0A2R8AIT0</accession>
<dbReference type="Pfam" id="PF00565">
    <property type="entry name" value="SNase"/>
    <property type="match status" value="1"/>
</dbReference>
<evidence type="ECO:0000259" key="1">
    <source>
        <dbReference type="PROSITE" id="PS50830"/>
    </source>
</evidence>
<dbReference type="PROSITE" id="PS50830">
    <property type="entry name" value="TNASE_3"/>
    <property type="match status" value="1"/>
</dbReference>
<dbReference type="AlphaFoldDB" id="A0A2R8AIT0"/>
<reference evidence="2 3" key="1">
    <citation type="submission" date="2018-03" db="EMBL/GenBank/DDBJ databases">
        <authorList>
            <person name="Keele B.F."/>
        </authorList>
    </citation>
    <scope>NUCLEOTIDE SEQUENCE [LARGE SCALE GENOMIC DNA]</scope>
    <source>
        <strain evidence="2 3">CECT 8811</strain>
    </source>
</reference>
<feature type="domain" description="TNase-like" evidence="1">
    <location>
        <begin position="40"/>
        <end position="129"/>
    </location>
</feature>
<protein>
    <submittedName>
        <fullName evidence="2">Thermonuclease</fullName>
        <ecNumber evidence="2">3.1.31.1</ecNumber>
    </submittedName>
</protein>
<dbReference type="SMART" id="SM00318">
    <property type="entry name" value="SNc"/>
    <property type="match status" value="1"/>
</dbReference>
<dbReference type="GO" id="GO:1990599">
    <property type="term" value="F:3' overhang single-stranded DNA endodeoxyribonuclease activity"/>
    <property type="evidence" value="ECO:0007669"/>
    <property type="project" value="UniProtKB-EC"/>
</dbReference>
<dbReference type="OrthoDB" id="9792155at2"/>
<dbReference type="Gene3D" id="2.40.50.90">
    <property type="match status" value="1"/>
</dbReference>
<dbReference type="EC" id="3.1.31.1" evidence="2"/>
<dbReference type="InterPro" id="IPR035437">
    <property type="entry name" value="SNase_OB-fold_sf"/>
</dbReference>
<dbReference type="InterPro" id="IPR016071">
    <property type="entry name" value="Staphylococal_nuclease_OB-fold"/>
</dbReference>
<organism evidence="2 3">
    <name type="scientific">Aliiroseovarius pelagivivens</name>
    <dbReference type="NCBI Taxonomy" id="1639690"/>
    <lineage>
        <taxon>Bacteria</taxon>
        <taxon>Pseudomonadati</taxon>
        <taxon>Pseudomonadota</taxon>
        <taxon>Alphaproteobacteria</taxon>
        <taxon>Rhodobacterales</taxon>
        <taxon>Paracoccaceae</taxon>
        <taxon>Aliiroseovarius</taxon>
    </lineage>
</organism>
<dbReference type="RefSeq" id="WP_108855992.1">
    <property type="nucleotide sequence ID" value="NZ_OMOI01000001.1"/>
</dbReference>
<proteinExistence type="predicted"/>
<evidence type="ECO:0000313" key="3">
    <source>
        <dbReference type="Proteomes" id="UP000244911"/>
    </source>
</evidence>
<keyword evidence="3" id="KW-1185">Reference proteome</keyword>
<keyword evidence="2" id="KW-0378">Hydrolase</keyword>